<dbReference type="InterPro" id="IPR000531">
    <property type="entry name" value="Beta-barrel_TonB"/>
</dbReference>
<dbReference type="Gene3D" id="2.60.40.1120">
    <property type="entry name" value="Carboxypeptidase-like, regulatory domain"/>
    <property type="match status" value="1"/>
</dbReference>
<comment type="subcellular location">
    <subcellularLocation>
        <location evidence="1 8">Cell outer membrane</location>
        <topology evidence="1 8">Multi-pass membrane protein</topology>
    </subcellularLocation>
</comment>
<accession>A0A5M6DQF1</accession>
<keyword evidence="14" id="KW-1185">Reference proteome</keyword>
<keyword evidence="10" id="KW-0732">Signal</keyword>
<dbReference type="InterPro" id="IPR008969">
    <property type="entry name" value="CarboxyPept-like_regulatory"/>
</dbReference>
<evidence type="ECO:0000313" key="13">
    <source>
        <dbReference type="EMBL" id="KAA5548576.1"/>
    </source>
</evidence>
<evidence type="ECO:0000256" key="5">
    <source>
        <dbReference type="ARBA" id="ARBA00023077"/>
    </source>
</evidence>
<evidence type="ECO:0000259" key="12">
    <source>
        <dbReference type="Pfam" id="PF07715"/>
    </source>
</evidence>
<organism evidence="13 14">
    <name type="scientific">Adhaeribacter rhizoryzae</name>
    <dbReference type="NCBI Taxonomy" id="2607907"/>
    <lineage>
        <taxon>Bacteria</taxon>
        <taxon>Pseudomonadati</taxon>
        <taxon>Bacteroidota</taxon>
        <taxon>Cytophagia</taxon>
        <taxon>Cytophagales</taxon>
        <taxon>Hymenobacteraceae</taxon>
        <taxon>Adhaeribacter</taxon>
    </lineage>
</organism>
<evidence type="ECO:0000256" key="1">
    <source>
        <dbReference type="ARBA" id="ARBA00004571"/>
    </source>
</evidence>
<evidence type="ECO:0000256" key="10">
    <source>
        <dbReference type="SAM" id="SignalP"/>
    </source>
</evidence>
<dbReference type="Gene3D" id="2.40.170.20">
    <property type="entry name" value="TonB-dependent receptor, beta-barrel domain"/>
    <property type="match status" value="1"/>
</dbReference>
<keyword evidence="7 8" id="KW-0998">Cell outer membrane</keyword>
<dbReference type="Pfam" id="PF13715">
    <property type="entry name" value="CarbopepD_reg_2"/>
    <property type="match status" value="1"/>
</dbReference>
<dbReference type="NCBIfam" id="TIGR04056">
    <property type="entry name" value="OMP_RagA_SusC"/>
    <property type="match status" value="1"/>
</dbReference>
<comment type="caution">
    <text evidence="13">The sequence shown here is derived from an EMBL/GenBank/DDBJ whole genome shotgun (WGS) entry which is preliminary data.</text>
</comment>
<dbReference type="Pfam" id="PF00593">
    <property type="entry name" value="TonB_dep_Rec_b-barrel"/>
    <property type="match status" value="1"/>
</dbReference>
<keyword evidence="2 8" id="KW-0813">Transport</keyword>
<keyword evidence="5 9" id="KW-0798">TonB box</keyword>
<evidence type="ECO:0000256" key="9">
    <source>
        <dbReference type="RuleBase" id="RU003357"/>
    </source>
</evidence>
<dbReference type="InterPro" id="IPR023996">
    <property type="entry name" value="TonB-dep_OMP_SusC/RagA"/>
</dbReference>
<gene>
    <name evidence="13" type="ORF">F0145_03395</name>
</gene>
<dbReference type="RefSeq" id="WP_150086904.1">
    <property type="nucleotide sequence ID" value="NZ_VWSF01000002.1"/>
</dbReference>
<dbReference type="InterPro" id="IPR039426">
    <property type="entry name" value="TonB-dep_rcpt-like"/>
</dbReference>
<dbReference type="Gene3D" id="2.170.130.10">
    <property type="entry name" value="TonB-dependent receptor, plug domain"/>
    <property type="match status" value="1"/>
</dbReference>
<evidence type="ECO:0000256" key="7">
    <source>
        <dbReference type="ARBA" id="ARBA00023237"/>
    </source>
</evidence>
<keyword evidence="3 8" id="KW-1134">Transmembrane beta strand</keyword>
<dbReference type="Proteomes" id="UP000323426">
    <property type="component" value="Unassembled WGS sequence"/>
</dbReference>
<dbReference type="InterPro" id="IPR036942">
    <property type="entry name" value="Beta-barrel_TonB_sf"/>
</dbReference>
<evidence type="ECO:0000256" key="2">
    <source>
        <dbReference type="ARBA" id="ARBA00022448"/>
    </source>
</evidence>
<reference evidence="13 14" key="1">
    <citation type="submission" date="2019-09" db="EMBL/GenBank/DDBJ databases">
        <title>Genome sequence and assembly of Adhaeribacter sp.</title>
        <authorList>
            <person name="Chhetri G."/>
        </authorList>
    </citation>
    <scope>NUCLEOTIDE SEQUENCE [LARGE SCALE GENOMIC DNA]</scope>
    <source>
        <strain evidence="13 14">DK36</strain>
    </source>
</reference>
<feature type="domain" description="TonB-dependent receptor-like beta-barrel" evidence="11">
    <location>
        <begin position="444"/>
        <end position="914"/>
    </location>
</feature>
<proteinExistence type="inferred from homology"/>
<name>A0A5M6DQF1_9BACT</name>
<evidence type="ECO:0000256" key="6">
    <source>
        <dbReference type="ARBA" id="ARBA00023136"/>
    </source>
</evidence>
<evidence type="ECO:0000259" key="11">
    <source>
        <dbReference type="Pfam" id="PF00593"/>
    </source>
</evidence>
<dbReference type="InterPro" id="IPR023997">
    <property type="entry name" value="TonB-dep_OMP_SusC/RagA_CS"/>
</dbReference>
<evidence type="ECO:0000256" key="4">
    <source>
        <dbReference type="ARBA" id="ARBA00022692"/>
    </source>
</evidence>
<dbReference type="SUPFAM" id="SSF56935">
    <property type="entry name" value="Porins"/>
    <property type="match status" value="1"/>
</dbReference>
<dbReference type="EMBL" id="VWSF01000002">
    <property type="protein sequence ID" value="KAA5548576.1"/>
    <property type="molecule type" value="Genomic_DNA"/>
</dbReference>
<dbReference type="PROSITE" id="PS52016">
    <property type="entry name" value="TONB_DEPENDENT_REC_3"/>
    <property type="match status" value="1"/>
</dbReference>
<sequence>MKKILLLSLFLLTMLSWEAAAQARTITGRVTDATNNEGLPGVTVLVKGTQAGTATDVSGNYSINVPEGGTTLVFSFVGYTTTERIIGNATTININLGTDARQLNEVVVTALGIAREEKTLGYAASTIKSEDVTQARPNNVMSGIQGKVPGVAISSSGSPGASTKVIIRGVSSFTGGNNPLYVVDGVPINNINYNNANTGSNVNQSTRAVDFGNQANDINPEDVESVTVLKGASATALYGSRAAHGVIMITTKRGKLNDRVRVSYSGAYTASNVLRTVQTQNVFGQGWPLYDPHENGSWGPRLDGVVRTWGAEVDGEARRKPFAYAKDNTRNFFETGSEVQNSVTVSGGGQNNAFAFSYANTNQNGAVPTDVDKYTRNNFSFRGNSNYGKFTSDYNIAYTRRDVSAIFTGQGTSDGGATVFQEIQQIPVDVPISQLKDLNNPYNTPDNYFTVYAENPYFVINNNKTTMQEDRVFGKLELGYEVFKGTKAIVRAGGDFNNARFYDQGARITYTPGSYGKLGGQTDVPGRYGETTRRDQQLDMSALLQGNYTLNEDITLGGIVGGNYNSRSYNTLTSYVTGLNVPEWYSLQNTSGTPVTESFKNERALLAAFGNIDFGFRDYWFVNLSLRNDWSSTLPKGNNSYFYWGANTSLVLSELLPNFQSDRLSFLKVRGAWGKTGNDAAPYLVNSTYPATQISLGFGNIYLPVGGVAGQTQSNNQGNQTLRPEITREWELGLDTRWFESRVGLDVSYYDRQTKDQIVSATVAPETGFTTQTRNIGNIANRGVEARLSLIPVKTDNFQWEFATNFTKNKSEVLSLYGDAKEFLITSVYSVDYVAEVGQPLGTFKVPAFRTVQSGPMAGKVIVQSNGVEATDATLKETVGTSNPDFILGFSNGFTYKGISLNAVVDWRKGGQFYSYTKQLNNFVGNSTETTYNYRQPFVVPNSVKEILPTTPGGEVTYVENDIPVPYTSVYNYWSNASPARFHNFILDRDYVKLREVVLSYNLPVSLVSKAKMSGASISLIGRNLLLFTPKSNNFVDPEATNYGNDISSELGEFAAFPTMRNYGVSLRVTF</sequence>
<dbReference type="InterPro" id="IPR012910">
    <property type="entry name" value="Plug_dom"/>
</dbReference>
<evidence type="ECO:0000256" key="8">
    <source>
        <dbReference type="PROSITE-ProRule" id="PRU01360"/>
    </source>
</evidence>
<dbReference type="SUPFAM" id="SSF49464">
    <property type="entry name" value="Carboxypeptidase regulatory domain-like"/>
    <property type="match status" value="1"/>
</dbReference>
<feature type="domain" description="TonB-dependent receptor plug" evidence="12">
    <location>
        <begin position="120"/>
        <end position="246"/>
    </location>
</feature>
<comment type="similarity">
    <text evidence="8 9">Belongs to the TonB-dependent receptor family.</text>
</comment>
<dbReference type="NCBIfam" id="TIGR04057">
    <property type="entry name" value="SusC_RagA_signa"/>
    <property type="match status" value="1"/>
</dbReference>
<dbReference type="InterPro" id="IPR037066">
    <property type="entry name" value="Plug_dom_sf"/>
</dbReference>
<dbReference type="AlphaFoldDB" id="A0A5M6DQF1"/>
<feature type="chain" id="PRO_5024381366" evidence="10">
    <location>
        <begin position="20"/>
        <end position="1071"/>
    </location>
</feature>
<keyword evidence="4 8" id="KW-0812">Transmembrane</keyword>
<evidence type="ECO:0000256" key="3">
    <source>
        <dbReference type="ARBA" id="ARBA00022452"/>
    </source>
</evidence>
<dbReference type="GO" id="GO:0009279">
    <property type="term" value="C:cell outer membrane"/>
    <property type="evidence" value="ECO:0007669"/>
    <property type="project" value="UniProtKB-SubCell"/>
</dbReference>
<dbReference type="Pfam" id="PF07715">
    <property type="entry name" value="Plug"/>
    <property type="match status" value="1"/>
</dbReference>
<keyword evidence="6 8" id="KW-0472">Membrane</keyword>
<feature type="signal peptide" evidence="10">
    <location>
        <begin position="1"/>
        <end position="19"/>
    </location>
</feature>
<protein>
    <submittedName>
        <fullName evidence="13">SusC/RagA family TonB-linked outer membrane protein</fullName>
    </submittedName>
</protein>
<evidence type="ECO:0000313" key="14">
    <source>
        <dbReference type="Proteomes" id="UP000323426"/>
    </source>
</evidence>